<dbReference type="Proteomes" id="UP001281410">
    <property type="component" value="Unassembled WGS sequence"/>
</dbReference>
<keyword evidence="3" id="KW-1185">Reference proteome</keyword>
<name>A0AAE0DWX3_9ROSI</name>
<dbReference type="EMBL" id="JANJYJ010000008">
    <property type="protein sequence ID" value="KAK3193923.1"/>
    <property type="molecule type" value="Genomic_DNA"/>
</dbReference>
<evidence type="ECO:0000313" key="3">
    <source>
        <dbReference type="Proteomes" id="UP001281410"/>
    </source>
</evidence>
<proteinExistence type="predicted"/>
<protein>
    <submittedName>
        <fullName evidence="2">Uncharacterized protein</fullName>
    </submittedName>
</protein>
<evidence type="ECO:0000313" key="2">
    <source>
        <dbReference type="EMBL" id="KAK3193923.1"/>
    </source>
</evidence>
<dbReference type="AlphaFoldDB" id="A0AAE0DWX3"/>
<comment type="caution">
    <text evidence="2">The sequence shown here is derived from an EMBL/GenBank/DDBJ whole genome shotgun (WGS) entry which is preliminary data.</text>
</comment>
<gene>
    <name evidence="2" type="ORF">Dsin_025233</name>
</gene>
<feature type="region of interest" description="Disordered" evidence="1">
    <location>
        <begin position="109"/>
        <end position="136"/>
    </location>
</feature>
<reference evidence="2" key="1">
    <citation type="journal article" date="2023" name="Plant J.">
        <title>Genome sequences and population genomics provide insights into the demographic history, inbreeding, and mutation load of two 'living fossil' tree species of Dipteronia.</title>
        <authorList>
            <person name="Feng Y."/>
            <person name="Comes H.P."/>
            <person name="Chen J."/>
            <person name="Zhu S."/>
            <person name="Lu R."/>
            <person name="Zhang X."/>
            <person name="Li P."/>
            <person name="Qiu J."/>
            <person name="Olsen K.M."/>
            <person name="Qiu Y."/>
        </authorList>
    </citation>
    <scope>NUCLEOTIDE SEQUENCE</scope>
    <source>
        <strain evidence="2">NBL</strain>
    </source>
</reference>
<accession>A0AAE0DWX3</accession>
<evidence type="ECO:0000256" key="1">
    <source>
        <dbReference type="SAM" id="MobiDB-lite"/>
    </source>
</evidence>
<organism evidence="2 3">
    <name type="scientific">Dipteronia sinensis</name>
    <dbReference type="NCBI Taxonomy" id="43782"/>
    <lineage>
        <taxon>Eukaryota</taxon>
        <taxon>Viridiplantae</taxon>
        <taxon>Streptophyta</taxon>
        <taxon>Embryophyta</taxon>
        <taxon>Tracheophyta</taxon>
        <taxon>Spermatophyta</taxon>
        <taxon>Magnoliopsida</taxon>
        <taxon>eudicotyledons</taxon>
        <taxon>Gunneridae</taxon>
        <taxon>Pentapetalae</taxon>
        <taxon>rosids</taxon>
        <taxon>malvids</taxon>
        <taxon>Sapindales</taxon>
        <taxon>Sapindaceae</taxon>
        <taxon>Hippocastanoideae</taxon>
        <taxon>Acereae</taxon>
        <taxon>Dipteronia</taxon>
    </lineage>
</organism>
<feature type="compositionally biased region" description="Low complexity" evidence="1">
    <location>
        <begin position="124"/>
        <end position="136"/>
    </location>
</feature>
<sequence length="136" mass="15932">MCTESLRFESLTEKMDVCNLPMEEDEVANLSLTTRSYRLMREKTESKDFPPPLTTLDLNGRPRFSYEKVRTDDRLLQIFMVERDTPEIIWTSNDEGGIVMKMLTNILDEEDDDDEKNSIEKSKTSNNNNNNNERRS</sequence>